<dbReference type="AlphaFoldDB" id="A0A5C5WQ96"/>
<protein>
    <submittedName>
        <fullName evidence="2">Uncharacterized protein</fullName>
    </submittedName>
</protein>
<reference evidence="2 3" key="1">
    <citation type="submission" date="2019-02" db="EMBL/GenBank/DDBJ databases">
        <title>Deep-cultivation of Planctomycetes and their phenomic and genomic characterization uncovers novel biology.</title>
        <authorList>
            <person name="Wiegand S."/>
            <person name="Jogler M."/>
            <person name="Boedeker C."/>
            <person name="Pinto D."/>
            <person name="Vollmers J."/>
            <person name="Rivas-Marin E."/>
            <person name="Kohn T."/>
            <person name="Peeters S.H."/>
            <person name="Heuer A."/>
            <person name="Rast P."/>
            <person name="Oberbeckmann S."/>
            <person name="Bunk B."/>
            <person name="Jeske O."/>
            <person name="Meyerdierks A."/>
            <person name="Storesund J.E."/>
            <person name="Kallscheuer N."/>
            <person name="Luecker S."/>
            <person name="Lage O.M."/>
            <person name="Pohl T."/>
            <person name="Merkel B.J."/>
            <person name="Hornburger P."/>
            <person name="Mueller R.-W."/>
            <person name="Bruemmer F."/>
            <person name="Labrenz M."/>
            <person name="Spormann A.M."/>
            <person name="Op Den Camp H."/>
            <person name="Overmann J."/>
            <person name="Amann R."/>
            <person name="Jetten M.S.M."/>
            <person name="Mascher T."/>
            <person name="Medema M.H."/>
            <person name="Devos D.P."/>
            <person name="Kaster A.-K."/>
            <person name="Ovreas L."/>
            <person name="Rohde M."/>
            <person name="Galperin M.Y."/>
            <person name="Jogler C."/>
        </authorList>
    </citation>
    <scope>NUCLEOTIDE SEQUENCE [LARGE SCALE GENOMIC DNA]</scope>
    <source>
        <strain evidence="2 3">Pla22</strain>
    </source>
</reference>
<proteinExistence type="predicted"/>
<comment type="caution">
    <text evidence="2">The sequence shown here is derived from an EMBL/GenBank/DDBJ whole genome shotgun (WGS) entry which is preliminary data.</text>
</comment>
<keyword evidence="3" id="KW-1185">Reference proteome</keyword>
<gene>
    <name evidence="2" type="ORF">Pla22_05840</name>
</gene>
<sequence length="468" mass="51104" precursor="true">MTSKIQVCLLLVVSLFTSSMGYAQDEKLPLLLKRSPAPANAIGYVNVGALNKLMSDAEFADRVSDNVGEFWFISDLNLTDLRPRWEAGYATLENGIDANELATSVGGYVDQIAGQDVVWSPQEMYLYPAKENRLGVLRPADRSLVSGWLSSDMPVNYSSFLDKWAAQKESFLSMMLAIEVKNVFSPVPMAKRLETFKSIKSKSPESVASTLASANGISIIVGRRSLNECIVSVEFTKSPASLENIAAELFAEMLERGGSAAPEVLTWKAKVDGNTLSLQGPITESTLSGLLGIFSLEDQASRTIALSSDGGSQGKTEAEKMGFYSKHYFDEVNAIIERTRDHKSQTTGALAKWNDQRARKIDELGTLNVDPEMIQYGTNVAEALRGNALTVTQGNIAAGKTKAAQGLNNGYYGNGSYYNANSTADYHAVTNAYARGNAYANFKDTLNQIDQLTAQVRRTMTEKYQLQF</sequence>
<keyword evidence="1" id="KW-0732">Signal</keyword>
<name>A0A5C5WQ96_9BACT</name>
<dbReference type="EMBL" id="SJPI01000001">
    <property type="protein sequence ID" value="TWT52956.1"/>
    <property type="molecule type" value="Genomic_DNA"/>
</dbReference>
<accession>A0A5C5WQ96</accession>
<dbReference type="OrthoDB" id="258179at2"/>
<evidence type="ECO:0000313" key="2">
    <source>
        <dbReference type="EMBL" id="TWT52956.1"/>
    </source>
</evidence>
<dbReference type="Proteomes" id="UP000316598">
    <property type="component" value="Unassembled WGS sequence"/>
</dbReference>
<feature type="signal peptide" evidence="1">
    <location>
        <begin position="1"/>
        <end position="23"/>
    </location>
</feature>
<feature type="chain" id="PRO_5022936460" evidence="1">
    <location>
        <begin position="24"/>
        <end position="468"/>
    </location>
</feature>
<dbReference type="RefSeq" id="WP_146513249.1">
    <property type="nucleotide sequence ID" value="NZ_SJPI01000001.1"/>
</dbReference>
<evidence type="ECO:0000256" key="1">
    <source>
        <dbReference type="SAM" id="SignalP"/>
    </source>
</evidence>
<evidence type="ECO:0000313" key="3">
    <source>
        <dbReference type="Proteomes" id="UP000316598"/>
    </source>
</evidence>
<organism evidence="2 3">
    <name type="scientific">Rubripirellula amarantea</name>
    <dbReference type="NCBI Taxonomy" id="2527999"/>
    <lineage>
        <taxon>Bacteria</taxon>
        <taxon>Pseudomonadati</taxon>
        <taxon>Planctomycetota</taxon>
        <taxon>Planctomycetia</taxon>
        <taxon>Pirellulales</taxon>
        <taxon>Pirellulaceae</taxon>
        <taxon>Rubripirellula</taxon>
    </lineage>
</organism>